<evidence type="ECO:0000256" key="4">
    <source>
        <dbReference type="ARBA" id="ARBA00022989"/>
    </source>
</evidence>
<dbReference type="PANTHER" id="PTHR35007">
    <property type="entry name" value="INTEGRAL MEMBRANE PROTEIN-RELATED"/>
    <property type="match status" value="1"/>
</dbReference>
<proteinExistence type="predicted"/>
<dbReference type="Proteomes" id="UP000288361">
    <property type="component" value="Unassembled WGS sequence"/>
</dbReference>
<gene>
    <name evidence="8" type="ORF">CWI73_00545</name>
</gene>
<feature type="transmembrane region" description="Helical" evidence="6">
    <location>
        <begin position="222"/>
        <end position="241"/>
    </location>
</feature>
<comment type="subcellular location">
    <subcellularLocation>
        <location evidence="1">Cell membrane</location>
        <topology evidence="1">Multi-pass membrane protein</topology>
    </subcellularLocation>
</comment>
<dbReference type="AlphaFoldDB" id="A0A432YVQ3"/>
<feature type="transmembrane region" description="Helical" evidence="6">
    <location>
        <begin position="6"/>
        <end position="26"/>
    </location>
</feature>
<evidence type="ECO:0000256" key="6">
    <source>
        <dbReference type="SAM" id="Phobius"/>
    </source>
</evidence>
<dbReference type="GO" id="GO:0005886">
    <property type="term" value="C:plasma membrane"/>
    <property type="evidence" value="ECO:0007669"/>
    <property type="project" value="UniProtKB-SubCell"/>
</dbReference>
<comment type="caution">
    <text evidence="8">The sequence shown here is derived from an EMBL/GenBank/DDBJ whole genome shotgun (WGS) entry which is preliminary data.</text>
</comment>
<feature type="transmembrane region" description="Helical" evidence="6">
    <location>
        <begin position="47"/>
        <end position="71"/>
    </location>
</feature>
<feature type="domain" description="Type II secretion system protein GspF" evidence="7">
    <location>
        <begin position="116"/>
        <end position="236"/>
    </location>
</feature>
<evidence type="ECO:0000313" key="8">
    <source>
        <dbReference type="EMBL" id="RUO67391.1"/>
    </source>
</evidence>
<organism evidence="8 9">
    <name type="scientific">Idiomarina piscisalsi</name>
    <dbReference type="NCBI Taxonomy" id="1096243"/>
    <lineage>
        <taxon>Bacteria</taxon>
        <taxon>Pseudomonadati</taxon>
        <taxon>Pseudomonadota</taxon>
        <taxon>Gammaproteobacteria</taxon>
        <taxon>Alteromonadales</taxon>
        <taxon>Idiomarinaceae</taxon>
        <taxon>Idiomarina</taxon>
    </lineage>
</organism>
<dbReference type="RefSeq" id="WP_126751064.1">
    <property type="nucleotide sequence ID" value="NZ_JBHUMT010000016.1"/>
</dbReference>
<dbReference type="InterPro" id="IPR042094">
    <property type="entry name" value="T2SS_GspF_sf"/>
</dbReference>
<evidence type="ECO:0000256" key="3">
    <source>
        <dbReference type="ARBA" id="ARBA00022692"/>
    </source>
</evidence>
<dbReference type="EMBL" id="PIQA01000001">
    <property type="protein sequence ID" value="RUO67391.1"/>
    <property type="molecule type" value="Genomic_DNA"/>
</dbReference>
<sequence>MYIVFLVLLITLTVSCWFWLFSHATPDKYQEFENKLKLSTVRSLEDFFLNLPVSWLVRGYLLLLVVLPVIVWLTSPIMWAVCSFILTLIAPPLMYRFLKKKRFEKLEKQLPGMLISLSNQIRSGASVSTAFKSFKGSMQPPLGQEIDEMLRQEKVGRPFIECLDDWQRRVPVFSVKLVAQALKLGLKSGGQQSDIFLRLAENIQQQQHIKERQLTLTSQARMQAKILVLMPAGLYFLLGWIKPNHTAVFTESFIGMGMLAASLLLMILGGWMVKKIMNPDDD</sequence>
<evidence type="ECO:0000259" key="7">
    <source>
        <dbReference type="Pfam" id="PF00482"/>
    </source>
</evidence>
<keyword evidence="5 6" id="KW-0472">Membrane</keyword>
<reference evidence="8 9" key="1">
    <citation type="journal article" date="2011" name="Front. Microbiol.">
        <title>Genomic signatures of strain selection and enhancement in Bacillus atrophaeus var. globigii, a historical biowarfare simulant.</title>
        <authorList>
            <person name="Gibbons H.S."/>
            <person name="Broomall S.M."/>
            <person name="McNew L.A."/>
            <person name="Daligault H."/>
            <person name="Chapman C."/>
            <person name="Bruce D."/>
            <person name="Karavis M."/>
            <person name="Krepps M."/>
            <person name="McGregor P.A."/>
            <person name="Hong C."/>
            <person name="Park K.H."/>
            <person name="Akmal A."/>
            <person name="Feldman A."/>
            <person name="Lin J.S."/>
            <person name="Chang W.E."/>
            <person name="Higgs B.W."/>
            <person name="Demirev P."/>
            <person name="Lindquist J."/>
            <person name="Liem A."/>
            <person name="Fochler E."/>
            <person name="Read T.D."/>
            <person name="Tapia R."/>
            <person name="Johnson S."/>
            <person name="Bishop-Lilly K.A."/>
            <person name="Detter C."/>
            <person name="Han C."/>
            <person name="Sozhamannan S."/>
            <person name="Rosenzweig C.N."/>
            <person name="Skowronski E.W."/>
        </authorList>
    </citation>
    <scope>NUCLEOTIDE SEQUENCE [LARGE SCALE GENOMIC DNA]</scope>
    <source>
        <strain evidence="8 9">TPS4-2</strain>
    </source>
</reference>
<feature type="transmembrane region" description="Helical" evidence="6">
    <location>
        <begin position="77"/>
        <end position="98"/>
    </location>
</feature>
<keyword evidence="2" id="KW-1003">Cell membrane</keyword>
<dbReference type="Gene3D" id="1.20.81.30">
    <property type="entry name" value="Type II secretion system (T2SS), domain F"/>
    <property type="match status" value="1"/>
</dbReference>
<dbReference type="Pfam" id="PF00482">
    <property type="entry name" value="T2SSF"/>
    <property type="match status" value="1"/>
</dbReference>
<dbReference type="PANTHER" id="PTHR35007:SF1">
    <property type="entry name" value="PILUS ASSEMBLY PROTEIN"/>
    <property type="match status" value="1"/>
</dbReference>
<keyword evidence="4 6" id="KW-1133">Transmembrane helix</keyword>
<feature type="transmembrane region" description="Helical" evidence="6">
    <location>
        <begin position="253"/>
        <end position="273"/>
    </location>
</feature>
<evidence type="ECO:0000313" key="9">
    <source>
        <dbReference type="Proteomes" id="UP000288361"/>
    </source>
</evidence>
<evidence type="ECO:0000256" key="1">
    <source>
        <dbReference type="ARBA" id="ARBA00004651"/>
    </source>
</evidence>
<keyword evidence="3 6" id="KW-0812">Transmembrane</keyword>
<dbReference type="InterPro" id="IPR018076">
    <property type="entry name" value="T2SS_GspF_dom"/>
</dbReference>
<name>A0A432YVQ3_9GAMM</name>
<accession>A0A432YVQ3</accession>
<protein>
    <recommendedName>
        <fullName evidence="7">Type II secretion system protein GspF domain-containing protein</fullName>
    </recommendedName>
</protein>
<evidence type="ECO:0000256" key="2">
    <source>
        <dbReference type="ARBA" id="ARBA00022475"/>
    </source>
</evidence>
<evidence type="ECO:0000256" key="5">
    <source>
        <dbReference type="ARBA" id="ARBA00023136"/>
    </source>
</evidence>